<dbReference type="AlphaFoldDB" id="A0A8S9Y065"/>
<evidence type="ECO:0000256" key="1">
    <source>
        <dbReference type="SAM" id="MobiDB-lite"/>
    </source>
</evidence>
<evidence type="ECO:0000313" key="3">
    <source>
        <dbReference type="Proteomes" id="UP000466442"/>
    </source>
</evidence>
<accession>A0A8S9Y065</accession>
<name>A0A8S9Y065_APOLU</name>
<keyword evidence="3" id="KW-1185">Reference proteome</keyword>
<proteinExistence type="predicted"/>
<dbReference type="Proteomes" id="UP000466442">
    <property type="component" value="Unassembled WGS sequence"/>
</dbReference>
<evidence type="ECO:0000313" key="2">
    <source>
        <dbReference type="EMBL" id="KAF6214700.1"/>
    </source>
</evidence>
<protein>
    <submittedName>
        <fullName evidence="2">Uncharacterized protein</fullName>
    </submittedName>
</protein>
<comment type="caution">
    <text evidence="2">The sequence shown here is derived from an EMBL/GenBank/DDBJ whole genome shotgun (WGS) entry which is preliminary data.</text>
</comment>
<sequence length="139" mass="15022">MSPVGNTPYPSAYTPAYTSSDYTQNYYVHPYGQYTTPTGTPSFEPTDQAQLSKLNTVTYMQASNGVKSSATTFTQQQAEAVKPASNVDLLAGLDFAISDTPLLPQPKAGKSAEDSREKPSNLVQPDSSTPNPRNRNPTR</sequence>
<feature type="compositionally biased region" description="Polar residues" evidence="1">
    <location>
        <begin position="121"/>
        <end position="139"/>
    </location>
</feature>
<feature type="region of interest" description="Disordered" evidence="1">
    <location>
        <begin position="99"/>
        <end position="139"/>
    </location>
</feature>
<gene>
    <name evidence="2" type="ORF">GE061_009443</name>
</gene>
<dbReference type="EMBL" id="WIXP02000002">
    <property type="protein sequence ID" value="KAF6214700.1"/>
    <property type="molecule type" value="Genomic_DNA"/>
</dbReference>
<organism evidence="2 3">
    <name type="scientific">Apolygus lucorum</name>
    <name type="common">Small green plant bug</name>
    <name type="synonym">Lygocoris lucorum</name>
    <dbReference type="NCBI Taxonomy" id="248454"/>
    <lineage>
        <taxon>Eukaryota</taxon>
        <taxon>Metazoa</taxon>
        <taxon>Ecdysozoa</taxon>
        <taxon>Arthropoda</taxon>
        <taxon>Hexapoda</taxon>
        <taxon>Insecta</taxon>
        <taxon>Pterygota</taxon>
        <taxon>Neoptera</taxon>
        <taxon>Paraneoptera</taxon>
        <taxon>Hemiptera</taxon>
        <taxon>Heteroptera</taxon>
        <taxon>Panheteroptera</taxon>
        <taxon>Cimicomorpha</taxon>
        <taxon>Miridae</taxon>
        <taxon>Mirini</taxon>
        <taxon>Apolygus</taxon>
    </lineage>
</organism>
<feature type="compositionally biased region" description="Basic and acidic residues" evidence="1">
    <location>
        <begin position="110"/>
        <end position="119"/>
    </location>
</feature>
<reference evidence="2" key="1">
    <citation type="journal article" date="2021" name="Mol. Ecol. Resour.">
        <title>Apolygus lucorum genome provides insights into omnivorousness and mesophyll feeding.</title>
        <authorList>
            <person name="Liu Y."/>
            <person name="Liu H."/>
            <person name="Wang H."/>
            <person name="Huang T."/>
            <person name="Liu B."/>
            <person name="Yang B."/>
            <person name="Yin L."/>
            <person name="Li B."/>
            <person name="Zhang Y."/>
            <person name="Zhang S."/>
            <person name="Jiang F."/>
            <person name="Zhang X."/>
            <person name="Ren Y."/>
            <person name="Wang B."/>
            <person name="Wang S."/>
            <person name="Lu Y."/>
            <person name="Wu K."/>
            <person name="Fan W."/>
            <person name="Wang G."/>
        </authorList>
    </citation>
    <scope>NUCLEOTIDE SEQUENCE</scope>
    <source>
        <strain evidence="2">12Hb</strain>
    </source>
</reference>